<dbReference type="InterPro" id="IPR025827">
    <property type="entry name" value="Zn_ribbon_recom_dom"/>
</dbReference>
<name>A0A4U9QZL7_HATHI</name>
<proteinExistence type="predicted"/>
<reference evidence="3 4" key="1">
    <citation type="submission" date="2019-05" db="EMBL/GenBank/DDBJ databases">
        <authorList>
            <consortium name="Pathogen Informatics"/>
        </authorList>
    </citation>
    <scope>NUCLEOTIDE SEQUENCE [LARGE SCALE GENOMIC DNA]</scope>
    <source>
        <strain evidence="3 4">NCTC503</strain>
    </source>
</reference>
<dbReference type="PROSITE" id="PS51737">
    <property type="entry name" value="RECOMBINASE_DNA_BIND"/>
    <property type="match status" value="1"/>
</dbReference>
<keyword evidence="4" id="KW-1185">Reference proteome</keyword>
<dbReference type="InterPro" id="IPR011109">
    <property type="entry name" value="DNA_bind_recombinase_dom"/>
</dbReference>
<dbReference type="Gene3D" id="3.90.1750.20">
    <property type="entry name" value="Putative Large Serine Recombinase, Chain B, Domain 2"/>
    <property type="match status" value="1"/>
</dbReference>
<dbReference type="RefSeq" id="WP_138209099.1">
    <property type="nucleotide sequence ID" value="NZ_CBCRUQ010000010.1"/>
</dbReference>
<sequence length="390" mass="45572">MNSNMKQIKKYNSNLLSKKISKCVKMALKNKLEKGSTIASRPPYGYKFKYIHENGNEIVTLEPAGDITTITVKKIYKLYLKGYGCGKIATYLNDKGIPVPSSYIENFKKSKFGLWSKNTIKAILTNEKYCGIMVQYKWKRVEGNKIMLTSQKERVYSGEFEGIVSKEDFDSVQALMKSKSRCCNSKERTLHLFSSLLICHECKGSMCYRKNYDGYKCNNSQTGKARCTAHSVKEEELKELVLHKIKKFCKKHEKDADFYSMLYGVVKDEGNLKDQLEHIDEKLKKVNYKLEKLKLESDKGKISEYAYGHKYHELKHKRKKLIKKREKLESLECNIEKWDNINNSYLNKAKKLLDTKEFSREILEELVEKIVVKENKEKKEKKVKVYLKVE</sequence>
<dbReference type="PANTHER" id="PTHR30461">
    <property type="entry name" value="DNA-INVERTASE FROM LAMBDOID PROPHAGE"/>
    <property type="match status" value="1"/>
</dbReference>
<evidence type="ECO:0000256" key="1">
    <source>
        <dbReference type="SAM" id="Coils"/>
    </source>
</evidence>
<feature type="coiled-coil region" evidence="1">
    <location>
        <begin position="276"/>
        <end position="348"/>
    </location>
</feature>
<dbReference type="Pfam" id="PF07508">
    <property type="entry name" value="Recombinase"/>
    <property type="match status" value="1"/>
</dbReference>
<dbReference type="EMBL" id="LR590481">
    <property type="protein sequence ID" value="VTQ83033.1"/>
    <property type="molecule type" value="Genomic_DNA"/>
</dbReference>
<keyword evidence="1" id="KW-0175">Coiled coil</keyword>
<dbReference type="Proteomes" id="UP000308489">
    <property type="component" value="Chromosome 1"/>
</dbReference>
<feature type="domain" description="Recombinase" evidence="2">
    <location>
        <begin position="43"/>
        <end position="182"/>
    </location>
</feature>
<evidence type="ECO:0000259" key="2">
    <source>
        <dbReference type="PROSITE" id="PS51737"/>
    </source>
</evidence>
<dbReference type="GO" id="GO:0000150">
    <property type="term" value="F:DNA strand exchange activity"/>
    <property type="evidence" value="ECO:0007669"/>
    <property type="project" value="InterPro"/>
</dbReference>
<evidence type="ECO:0000313" key="3">
    <source>
        <dbReference type="EMBL" id="VTQ83033.1"/>
    </source>
</evidence>
<accession>A0A4U9QZL7</accession>
<dbReference type="OrthoDB" id="9804620at2"/>
<protein>
    <submittedName>
        <fullName evidence="3">Site-specific recombinase, resolvase family</fullName>
    </submittedName>
</protein>
<dbReference type="InterPro" id="IPR038109">
    <property type="entry name" value="DNA_bind_recomb_sf"/>
</dbReference>
<dbReference type="KEGG" id="hhw:NCTC503_00278"/>
<organism evidence="3 4">
    <name type="scientific">Hathewaya histolytica</name>
    <name type="common">Clostridium histolyticum</name>
    <dbReference type="NCBI Taxonomy" id="1498"/>
    <lineage>
        <taxon>Bacteria</taxon>
        <taxon>Bacillati</taxon>
        <taxon>Bacillota</taxon>
        <taxon>Clostridia</taxon>
        <taxon>Eubacteriales</taxon>
        <taxon>Clostridiaceae</taxon>
        <taxon>Hathewaya</taxon>
    </lineage>
</organism>
<dbReference type="AlphaFoldDB" id="A0A4U9QZL7"/>
<gene>
    <name evidence="3" type="ORF">NCTC503_00278</name>
</gene>
<dbReference type="PANTHER" id="PTHR30461:SF23">
    <property type="entry name" value="DNA RECOMBINASE-RELATED"/>
    <property type="match status" value="1"/>
</dbReference>
<dbReference type="InterPro" id="IPR050639">
    <property type="entry name" value="SSR_resolvase"/>
</dbReference>
<evidence type="ECO:0000313" key="4">
    <source>
        <dbReference type="Proteomes" id="UP000308489"/>
    </source>
</evidence>
<dbReference type="GO" id="GO:0003677">
    <property type="term" value="F:DNA binding"/>
    <property type="evidence" value="ECO:0007669"/>
    <property type="project" value="InterPro"/>
</dbReference>
<dbReference type="Pfam" id="PF13408">
    <property type="entry name" value="Zn_ribbon_recom"/>
    <property type="match status" value="1"/>
</dbReference>